<dbReference type="AlphaFoldDB" id="A0A3N2Q6X6"/>
<dbReference type="Pfam" id="PF00271">
    <property type="entry name" value="Helicase_C"/>
    <property type="match status" value="1"/>
</dbReference>
<evidence type="ECO:0000256" key="4">
    <source>
        <dbReference type="ARBA" id="ARBA00022806"/>
    </source>
</evidence>
<keyword evidence="3 9" id="KW-0378">Hydrolase</keyword>
<dbReference type="Proteomes" id="UP000272025">
    <property type="component" value="Unassembled WGS sequence"/>
</dbReference>
<feature type="domain" description="Helicase C-terminal" evidence="8">
    <location>
        <begin position="1"/>
        <end position="99"/>
    </location>
</feature>
<keyword evidence="10" id="KW-1185">Reference proteome</keyword>
<evidence type="ECO:0000313" key="9">
    <source>
        <dbReference type="EMBL" id="ROT42466.1"/>
    </source>
</evidence>
<dbReference type="InterPro" id="IPR050079">
    <property type="entry name" value="DEAD_box_RNA_helicase"/>
</dbReference>
<dbReference type="SMART" id="SM00490">
    <property type="entry name" value="HELICc"/>
    <property type="match status" value="1"/>
</dbReference>
<keyword evidence="2" id="KW-0547">Nucleotide-binding</keyword>
<dbReference type="GO" id="GO:0016787">
    <property type="term" value="F:hydrolase activity"/>
    <property type="evidence" value="ECO:0007669"/>
    <property type="project" value="UniProtKB-KW"/>
</dbReference>
<feature type="non-terminal residue" evidence="9">
    <location>
        <position position="1"/>
    </location>
</feature>
<dbReference type="EC" id="3.6.4.13" evidence="1"/>
<dbReference type="PANTHER" id="PTHR47959:SF15">
    <property type="entry name" value="RNA HELICASE"/>
    <property type="match status" value="1"/>
</dbReference>
<dbReference type="PANTHER" id="PTHR47959">
    <property type="entry name" value="ATP-DEPENDENT RNA HELICASE RHLE-RELATED"/>
    <property type="match status" value="1"/>
</dbReference>
<evidence type="ECO:0000313" key="10">
    <source>
        <dbReference type="Proteomes" id="UP000272025"/>
    </source>
</evidence>
<dbReference type="Gene3D" id="3.40.50.300">
    <property type="entry name" value="P-loop containing nucleotide triphosphate hydrolases"/>
    <property type="match status" value="1"/>
</dbReference>
<dbReference type="InterPro" id="IPR001650">
    <property type="entry name" value="Helicase_C-like"/>
</dbReference>
<keyword evidence="4" id="KW-0347">Helicase</keyword>
<dbReference type="CDD" id="cd18787">
    <property type="entry name" value="SF2_C_DEAD"/>
    <property type="match status" value="1"/>
</dbReference>
<evidence type="ECO:0000259" key="8">
    <source>
        <dbReference type="PROSITE" id="PS51194"/>
    </source>
</evidence>
<keyword evidence="6" id="KW-0694">RNA-binding</keyword>
<dbReference type="RefSeq" id="XP_028470272.1">
    <property type="nucleotide sequence ID" value="XM_028607542.1"/>
</dbReference>
<evidence type="ECO:0000256" key="7">
    <source>
        <dbReference type="ARBA" id="ARBA00047984"/>
    </source>
</evidence>
<dbReference type="EMBL" id="ML119051">
    <property type="protein sequence ID" value="ROT42466.1"/>
    <property type="molecule type" value="Genomic_DNA"/>
</dbReference>
<accession>A0A3N2Q6X6</accession>
<evidence type="ECO:0000256" key="5">
    <source>
        <dbReference type="ARBA" id="ARBA00022840"/>
    </source>
</evidence>
<dbReference type="GO" id="GO:0003724">
    <property type="term" value="F:RNA helicase activity"/>
    <property type="evidence" value="ECO:0007669"/>
    <property type="project" value="UniProtKB-EC"/>
</dbReference>
<dbReference type="STRING" id="1314773.A0A3N2Q6X6"/>
<dbReference type="GO" id="GO:0005524">
    <property type="term" value="F:ATP binding"/>
    <property type="evidence" value="ECO:0007669"/>
    <property type="project" value="UniProtKB-KW"/>
</dbReference>
<evidence type="ECO:0000256" key="6">
    <source>
        <dbReference type="ARBA" id="ARBA00022884"/>
    </source>
</evidence>
<dbReference type="GO" id="GO:0005829">
    <property type="term" value="C:cytosol"/>
    <property type="evidence" value="ECO:0007669"/>
    <property type="project" value="TreeGrafter"/>
</dbReference>
<dbReference type="GeneID" id="39576020"/>
<evidence type="ECO:0000256" key="2">
    <source>
        <dbReference type="ARBA" id="ARBA00022741"/>
    </source>
</evidence>
<dbReference type="InterPro" id="IPR027417">
    <property type="entry name" value="P-loop_NTPase"/>
</dbReference>
<keyword evidence="5" id="KW-0067">ATP-binding</keyword>
<evidence type="ECO:0000256" key="3">
    <source>
        <dbReference type="ARBA" id="ARBA00022801"/>
    </source>
</evidence>
<evidence type="ECO:0000256" key="1">
    <source>
        <dbReference type="ARBA" id="ARBA00012552"/>
    </source>
</evidence>
<dbReference type="GO" id="GO:0003723">
    <property type="term" value="F:RNA binding"/>
    <property type="evidence" value="ECO:0007669"/>
    <property type="project" value="UniProtKB-KW"/>
</dbReference>
<organism evidence="9 10">
    <name type="scientific">Sodiomyces alkalinus (strain CBS 110278 / VKM F-3762 / F11)</name>
    <name type="common">Alkaliphilic filamentous fungus</name>
    <dbReference type="NCBI Taxonomy" id="1314773"/>
    <lineage>
        <taxon>Eukaryota</taxon>
        <taxon>Fungi</taxon>
        <taxon>Dikarya</taxon>
        <taxon>Ascomycota</taxon>
        <taxon>Pezizomycotina</taxon>
        <taxon>Sordariomycetes</taxon>
        <taxon>Hypocreomycetidae</taxon>
        <taxon>Glomerellales</taxon>
        <taxon>Plectosphaerellaceae</taxon>
        <taxon>Sodiomyces</taxon>
    </lineage>
</organism>
<reference evidence="9 10" key="1">
    <citation type="journal article" date="2018" name="Mol. Ecol.">
        <title>The obligate alkalophilic soda-lake fungus Sodiomyces alkalinus has shifted to a protein diet.</title>
        <authorList>
            <person name="Grum-Grzhimaylo A.A."/>
            <person name="Falkoski D.L."/>
            <person name="van den Heuvel J."/>
            <person name="Valero-Jimenez C.A."/>
            <person name="Min B."/>
            <person name="Choi I.G."/>
            <person name="Lipzen A."/>
            <person name="Daum C.G."/>
            <person name="Aanen D.K."/>
            <person name="Tsang A."/>
            <person name="Henrissat B."/>
            <person name="Bilanenko E.N."/>
            <person name="de Vries R.P."/>
            <person name="van Kan J.A.L."/>
            <person name="Grigoriev I.V."/>
            <person name="Debets A.J.M."/>
        </authorList>
    </citation>
    <scope>NUCLEOTIDE SEQUENCE [LARGE SCALE GENOMIC DNA]</scope>
    <source>
        <strain evidence="9 10">F11</strain>
    </source>
</reference>
<protein>
    <recommendedName>
        <fullName evidence="1">RNA helicase</fullName>
        <ecNumber evidence="1">3.6.4.13</ecNumber>
    </recommendedName>
</protein>
<sequence length="99" mass="10652">IAALYSGLSDADRAAIMRRFRSGDIWVLITTDILPRGVDFAGVNGIVNYDIPGSTATYVYRAGITGRAGREGGVAITLYTKDDIPFVKTITNVIALSER</sequence>
<gene>
    <name evidence="9" type="ORF">SODALDRAFT_267246</name>
</gene>
<name>A0A3N2Q6X6_SODAK</name>
<proteinExistence type="predicted"/>
<dbReference type="PROSITE" id="PS51194">
    <property type="entry name" value="HELICASE_CTER"/>
    <property type="match status" value="1"/>
</dbReference>
<comment type="catalytic activity">
    <reaction evidence="7">
        <text>ATP + H2O = ADP + phosphate + H(+)</text>
        <dbReference type="Rhea" id="RHEA:13065"/>
        <dbReference type="ChEBI" id="CHEBI:15377"/>
        <dbReference type="ChEBI" id="CHEBI:15378"/>
        <dbReference type="ChEBI" id="CHEBI:30616"/>
        <dbReference type="ChEBI" id="CHEBI:43474"/>
        <dbReference type="ChEBI" id="CHEBI:456216"/>
        <dbReference type="EC" id="3.6.4.13"/>
    </reaction>
</comment>
<dbReference type="OrthoDB" id="360161at2759"/>
<dbReference type="SUPFAM" id="SSF52540">
    <property type="entry name" value="P-loop containing nucleoside triphosphate hydrolases"/>
    <property type="match status" value="1"/>
</dbReference>